<dbReference type="Pfam" id="PF22581">
    <property type="entry name" value="CIMIP3"/>
    <property type="match status" value="1"/>
</dbReference>
<feature type="region of interest" description="Disordered" evidence="1">
    <location>
        <begin position="97"/>
        <end position="118"/>
    </location>
</feature>
<proteinExistence type="evidence at protein level"/>
<evidence type="ECO:0000256" key="1">
    <source>
        <dbReference type="SAM" id="MobiDB-lite"/>
    </source>
</evidence>
<dbReference type="RefSeq" id="XP_003725491.2">
    <property type="nucleotide sequence ID" value="XM_003725443.3"/>
</dbReference>
<dbReference type="EMDB" id="EMD-40619"/>
<dbReference type="InParanoid" id="A0A7M7GGC2"/>
<protein>
    <submittedName>
        <fullName evidence="2">Uncharacterized protein</fullName>
    </submittedName>
</protein>
<dbReference type="KEGG" id="spu:100888047"/>
<evidence type="ECO:0000313" key="2">
    <source>
        <dbReference type="EnsemblMetazoa" id="XP_003725491"/>
    </source>
</evidence>
<dbReference type="InterPro" id="IPR054446">
    <property type="entry name" value="CIMIP3-like"/>
</dbReference>
<dbReference type="OrthoDB" id="5982044at2759"/>
<accession>A0A7M7GGC2</accession>
<organism evidence="2 3">
    <name type="scientific">Strongylocentrotus purpuratus</name>
    <name type="common">Purple sea urchin</name>
    <dbReference type="NCBI Taxonomy" id="7668"/>
    <lineage>
        <taxon>Eukaryota</taxon>
        <taxon>Metazoa</taxon>
        <taxon>Echinodermata</taxon>
        <taxon>Eleutherozoa</taxon>
        <taxon>Echinozoa</taxon>
        <taxon>Echinoidea</taxon>
        <taxon>Euechinoidea</taxon>
        <taxon>Echinacea</taxon>
        <taxon>Camarodonta</taxon>
        <taxon>Echinidea</taxon>
        <taxon>Strongylocentrotidae</taxon>
        <taxon>Strongylocentrotus</taxon>
    </lineage>
</organism>
<dbReference type="EnsemblMetazoa" id="XM_003725443">
    <property type="protein sequence ID" value="XP_003725491"/>
    <property type="gene ID" value="LOC100888047"/>
</dbReference>
<dbReference type="PDB" id="8SNB">
    <property type="method" value="EM"/>
    <property type="resolution" value="3.30 A"/>
    <property type="chains" value="1l/1m=1-176"/>
</dbReference>
<keyword evidence="3" id="KW-1185">Reference proteome</keyword>
<reference evidence="3" key="1">
    <citation type="submission" date="2015-02" db="EMBL/GenBank/DDBJ databases">
        <title>Genome sequencing for Strongylocentrotus purpuratus.</title>
        <authorList>
            <person name="Murali S."/>
            <person name="Liu Y."/>
            <person name="Vee V."/>
            <person name="English A."/>
            <person name="Wang M."/>
            <person name="Skinner E."/>
            <person name="Han Y."/>
            <person name="Muzny D.M."/>
            <person name="Worley K.C."/>
            <person name="Gibbs R.A."/>
        </authorList>
    </citation>
    <scope>NUCLEOTIDE SEQUENCE</scope>
</reference>
<reference evidence="4" key="3">
    <citation type="journal article" date="2023" name="Cell">
        <title>Structural specializations of the sperm tail.</title>
        <authorList>
            <person name="Leung M.R."/>
            <person name="Zeng J."/>
            <person name="Wang X."/>
            <person name="Roelofs M.C."/>
            <person name="Huang W."/>
            <person name="Zenezini Chiozzi R."/>
            <person name="Hevler J.F."/>
            <person name="Heck A.J.R."/>
            <person name="Dutcher S.K."/>
            <person name="Brown A."/>
            <person name="Zhang R."/>
            <person name="Zeev-Ben-Mordehai T."/>
        </authorList>
    </citation>
    <scope>STRUCTURE BY ELECTRON MICROSCOPY (3.30 ANGSTROMS)</scope>
</reference>
<dbReference type="PANTHER" id="PTHR35444:SF1">
    <property type="entry name" value="RIKEN CDNA 1700001C19 GENE"/>
    <property type="match status" value="1"/>
</dbReference>
<dbReference type="GeneID" id="100888047"/>
<dbReference type="OMA" id="PAFWHAY"/>
<evidence type="ECO:0000313" key="3">
    <source>
        <dbReference type="Proteomes" id="UP000007110"/>
    </source>
</evidence>
<keyword evidence="4" id="KW-0002">3D-structure</keyword>
<dbReference type="AlphaFoldDB" id="A0A7M7GGC2"/>
<name>A0A7M7GGC2_STRPU</name>
<dbReference type="Proteomes" id="UP000007110">
    <property type="component" value="Unassembled WGS sequence"/>
</dbReference>
<dbReference type="PANTHER" id="PTHR35444">
    <property type="entry name" value="RIKEN CDNA 1700001C19 GENE"/>
    <property type="match status" value="1"/>
</dbReference>
<sequence length="176" mass="19600">MPNSGFQGQINQSFYGTHKAHLVPLGDQYVSGNLPNPAFWRRFIRDPVSSIENPSGTRVLTTTEVLAPVWQSNNCAANLSKNDRATSNTLPRLHTSSTWTTNEGSDHAPLRPQVPSSARGRFRDAHIPLVALNSLAPFATTYKPTCGYFFSRSTNNKKKQMGIPATDLVKYRYYVK</sequence>
<evidence type="ECO:0007829" key="4">
    <source>
        <dbReference type="PDB" id="8SNB"/>
    </source>
</evidence>
<reference evidence="2" key="2">
    <citation type="submission" date="2021-01" db="UniProtKB">
        <authorList>
            <consortium name="EnsemblMetazoa"/>
        </authorList>
    </citation>
    <scope>IDENTIFICATION</scope>
</reference>